<name>A0A3P7HYC5_STRVU</name>
<dbReference type="EMBL" id="UYYB01001977">
    <property type="protein sequence ID" value="VDM66061.1"/>
    <property type="molecule type" value="Genomic_DNA"/>
</dbReference>
<keyword evidence="4" id="KW-1185">Reference proteome</keyword>
<dbReference type="OrthoDB" id="5868911at2759"/>
<evidence type="ECO:0000256" key="1">
    <source>
        <dbReference type="SAM" id="MobiDB-lite"/>
    </source>
</evidence>
<feature type="domain" description="DUF5641" evidence="2">
    <location>
        <begin position="151"/>
        <end position="230"/>
    </location>
</feature>
<feature type="region of interest" description="Disordered" evidence="1">
    <location>
        <begin position="130"/>
        <end position="150"/>
    </location>
</feature>
<dbReference type="Proteomes" id="UP000270094">
    <property type="component" value="Unassembled WGS sequence"/>
</dbReference>
<gene>
    <name evidence="3" type="ORF">SVUK_LOCUS1059</name>
</gene>
<dbReference type="Gene3D" id="3.30.420.10">
    <property type="entry name" value="Ribonuclease H-like superfamily/Ribonuclease H"/>
    <property type="match status" value="1"/>
</dbReference>
<dbReference type="AlphaFoldDB" id="A0A3P7HYC5"/>
<organism evidence="3 4">
    <name type="scientific">Strongylus vulgaris</name>
    <name type="common">Blood worm</name>
    <dbReference type="NCBI Taxonomy" id="40348"/>
    <lineage>
        <taxon>Eukaryota</taxon>
        <taxon>Metazoa</taxon>
        <taxon>Ecdysozoa</taxon>
        <taxon>Nematoda</taxon>
        <taxon>Chromadorea</taxon>
        <taxon>Rhabditida</taxon>
        <taxon>Rhabditina</taxon>
        <taxon>Rhabditomorpha</taxon>
        <taxon>Strongyloidea</taxon>
        <taxon>Strongylidae</taxon>
        <taxon>Strongylus</taxon>
    </lineage>
</organism>
<reference evidence="3 4" key="1">
    <citation type="submission" date="2018-11" db="EMBL/GenBank/DDBJ databases">
        <authorList>
            <consortium name="Pathogen Informatics"/>
        </authorList>
    </citation>
    <scope>NUCLEOTIDE SEQUENCE [LARGE SCALE GENOMIC DNA]</scope>
</reference>
<protein>
    <recommendedName>
        <fullName evidence="2">DUF5641 domain-containing protein</fullName>
    </recommendedName>
</protein>
<evidence type="ECO:0000313" key="3">
    <source>
        <dbReference type="EMBL" id="VDM66061.1"/>
    </source>
</evidence>
<dbReference type="Pfam" id="PF18701">
    <property type="entry name" value="DUF5641"/>
    <property type="match status" value="1"/>
</dbReference>
<evidence type="ECO:0000259" key="2">
    <source>
        <dbReference type="Pfam" id="PF18701"/>
    </source>
</evidence>
<dbReference type="InterPro" id="IPR036397">
    <property type="entry name" value="RNaseH_sf"/>
</dbReference>
<accession>A0A3P7HYC5</accession>
<proteinExistence type="predicted"/>
<feature type="compositionally biased region" description="Basic and acidic residues" evidence="1">
    <location>
        <begin position="140"/>
        <end position="150"/>
    </location>
</feature>
<evidence type="ECO:0000313" key="4">
    <source>
        <dbReference type="Proteomes" id="UP000270094"/>
    </source>
</evidence>
<sequence>MERSSPAWLRGSYIWTWFRTTRILVAFLHKILEQDVTLTKEISTREIQWKHITHLAPWQGGFYERLIKTVKHSLYKTLKKTILIEIEALLNRRPALYMSLEACNETIIRPIDFLHEITLSYPLETFSSSNDDPSYLPLEEQQRKNSEPLEDRLTSLRKKHKYQINRSKSTSLPRKDDCVLISDPVQLRHCWRMGRIKELVLSADGDAREAIIMLPLRRQIRRPVNLLVPLELEDICTKRDKLLQAEKEKKHFGKQPNRDTL</sequence>
<dbReference type="InterPro" id="IPR040676">
    <property type="entry name" value="DUF5641"/>
</dbReference>
<dbReference type="GO" id="GO:0003676">
    <property type="term" value="F:nucleic acid binding"/>
    <property type="evidence" value="ECO:0007669"/>
    <property type="project" value="InterPro"/>
</dbReference>